<dbReference type="SMART" id="SM01117">
    <property type="entry name" value="Cyt-b5"/>
    <property type="match status" value="1"/>
</dbReference>
<comment type="similarity">
    <text evidence="4 5">Belongs to the cytochrome b5 family.</text>
</comment>
<dbReference type="SUPFAM" id="SSF55856">
    <property type="entry name" value="Cytochrome b5-like heme/steroid binding domain"/>
    <property type="match status" value="1"/>
</dbReference>
<dbReference type="Proteomes" id="UP000591131">
    <property type="component" value="Unassembled WGS sequence"/>
</dbReference>
<evidence type="ECO:0000256" key="2">
    <source>
        <dbReference type="ARBA" id="ARBA00022723"/>
    </source>
</evidence>
<evidence type="ECO:0000259" key="6">
    <source>
        <dbReference type="PROSITE" id="PS50255"/>
    </source>
</evidence>
<evidence type="ECO:0000313" key="8">
    <source>
        <dbReference type="Proteomes" id="UP000591131"/>
    </source>
</evidence>
<name>A0A7J6MJT8_PERCH</name>
<dbReference type="PANTHER" id="PTHR19359:SF152">
    <property type="entry name" value="CYTOCHROME B5 HEME-BINDING DOMAIN-CONTAINING PROTEIN"/>
    <property type="match status" value="1"/>
</dbReference>
<reference evidence="7 8" key="1">
    <citation type="submission" date="2020-04" db="EMBL/GenBank/DDBJ databases">
        <title>Perkinsus chesapeaki whole genome sequence.</title>
        <authorList>
            <person name="Bogema D.R."/>
        </authorList>
    </citation>
    <scope>NUCLEOTIDE SEQUENCE [LARGE SCALE GENOMIC DNA]</scope>
    <source>
        <strain evidence="7">ATCC PRA-425</strain>
    </source>
</reference>
<dbReference type="InterPro" id="IPR018506">
    <property type="entry name" value="Cyt_B5_heme-BS"/>
</dbReference>
<dbReference type="Gene3D" id="3.10.120.10">
    <property type="entry name" value="Cytochrome b5-like heme/steroid binding domain"/>
    <property type="match status" value="1"/>
</dbReference>
<dbReference type="GO" id="GO:0020037">
    <property type="term" value="F:heme binding"/>
    <property type="evidence" value="ECO:0007669"/>
    <property type="project" value="UniProtKB-UniRule"/>
</dbReference>
<dbReference type="AlphaFoldDB" id="A0A7J6MJT8"/>
<keyword evidence="3 5" id="KW-0408">Iron</keyword>
<sequence length="143" mass="15780">MSTPMPTDGYHTPNEAARKRVVSKEELAKHTSIYDSWICIHGLVVDITKFKEDHPGGESILMRNVGTDATEDYDEIDHSDQARKKLADELAIGVLEGHEDTPGIPVELKFEDTPEVGWSTTKVVLGSLFVAAVAIGMMQLMKK</sequence>
<keyword evidence="8" id="KW-1185">Reference proteome</keyword>
<dbReference type="PRINTS" id="PR00363">
    <property type="entry name" value="CYTOCHROMEB5"/>
</dbReference>
<dbReference type="EMBL" id="JAAPAO010000129">
    <property type="protein sequence ID" value="KAF4671755.1"/>
    <property type="molecule type" value="Genomic_DNA"/>
</dbReference>
<dbReference type="PROSITE" id="PS50255">
    <property type="entry name" value="CYTOCHROME_B5_2"/>
    <property type="match status" value="1"/>
</dbReference>
<evidence type="ECO:0000256" key="4">
    <source>
        <dbReference type="ARBA" id="ARBA00038168"/>
    </source>
</evidence>
<comment type="caution">
    <text evidence="7">The sequence shown here is derived from an EMBL/GenBank/DDBJ whole genome shotgun (WGS) entry which is preliminary data.</text>
</comment>
<keyword evidence="2 5" id="KW-0479">Metal-binding</keyword>
<evidence type="ECO:0000256" key="1">
    <source>
        <dbReference type="ARBA" id="ARBA00022617"/>
    </source>
</evidence>
<feature type="domain" description="Cytochrome b5 heme-binding" evidence="6">
    <location>
        <begin position="19"/>
        <end position="96"/>
    </location>
</feature>
<dbReference type="PROSITE" id="PS00191">
    <property type="entry name" value="CYTOCHROME_B5_1"/>
    <property type="match status" value="1"/>
</dbReference>
<dbReference type="OrthoDB" id="260519at2759"/>
<evidence type="ECO:0000256" key="3">
    <source>
        <dbReference type="ARBA" id="ARBA00023004"/>
    </source>
</evidence>
<proteinExistence type="inferred from homology"/>
<evidence type="ECO:0000313" key="7">
    <source>
        <dbReference type="EMBL" id="KAF4671755.1"/>
    </source>
</evidence>
<gene>
    <name evidence="7" type="ORF">FOL47_001253</name>
</gene>
<dbReference type="InterPro" id="IPR001199">
    <property type="entry name" value="Cyt_B5-like_heme/steroid-bd"/>
</dbReference>
<dbReference type="InterPro" id="IPR050668">
    <property type="entry name" value="Cytochrome_b5"/>
</dbReference>
<dbReference type="GO" id="GO:0016020">
    <property type="term" value="C:membrane"/>
    <property type="evidence" value="ECO:0007669"/>
    <property type="project" value="TreeGrafter"/>
</dbReference>
<accession>A0A7J6MJT8</accession>
<dbReference type="GO" id="GO:0046872">
    <property type="term" value="F:metal ion binding"/>
    <property type="evidence" value="ECO:0007669"/>
    <property type="project" value="UniProtKB-UniRule"/>
</dbReference>
<dbReference type="InterPro" id="IPR036400">
    <property type="entry name" value="Cyt_B5-like_heme/steroid_sf"/>
</dbReference>
<evidence type="ECO:0000256" key="5">
    <source>
        <dbReference type="RuleBase" id="RU362121"/>
    </source>
</evidence>
<organism evidence="7 8">
    <name type="scientific">Perkinsus chesapeaki</name>
    <name type="common">Clam parasite</name>
    <name type="synonym">Perkinsus andrewsi</name>
    <dbReference type="NCBI Taxonomy" id="330153"/>
    <lineage>
        <taxon>Eukaryota</taxon>
        <taxon>Sar</taxon>
        <taxon>Alveolata</taxon>
        <taxon>Perkinsozoa</taxon>
        <taxon>Perkinsea</taxon>
        <taxon>Perkinsida</taxon>
        <taxon>Perkinsidae</taxon>
        <taxon>Perkinsus</taxon>
    </lineage>
</organism>
<keyword evidence="1 5" id="KW-0349">Heme</keyword>
<dbReference type="PANTHER" id="PTHR19359">
    <property type="entry name" value="CYTOCHROME B5"/>
    <property type="match status" value="1"/>
</dbReference>
<dbReference type="Pfam" id="PF00173">
    <property type="entry name" value="Cyt-b5"/>
    <property type="match status" value="1"/>
</dbReference>
<protein>
    <recommendedName>
        <fullName evidence="6">Cytochrome b5 heme-binding domain-containing protein</fullName>
    </recommendedName>
</protein>